<dbReference type="GO" id="GO:0031902">
    <property type="term" value="C:late endosome membrane"/>
    <property type="evidence" value="ECO:0007669"/>
    <property type="project" value="UniProtKB-SubCell"/>
</dbReference>
<comment type="caution">
    <text evidence="6">The sequence shown here is derived from an EMBL/GenBank/DDBJ whole genome shotgun (WGS) entry which is preliminary data.</text>
</comment>
<keyword evidence="7" id="KW-1185">Reference proteome</keyword>
<evidence type="ECO:0000259" key="5">
    <source>
        <dbReference type="Pfam" id="PF04841"/>
    </source>
</evidence>
<dbReference type="EMBL" id="LIAE01007036">
    <property type="protein sequence ID" value="PAV82665.1"/>
    <property type="molecule type" value="Genomic_DNA"/>
</dbReference>
<keyword evidence="3" id="KW-0967">Endosome</keyword>
<evidence type="ECO:0000313" key="7">
    <source>
        <dbReference type="Proteomes" id="UP000218231"/>
    </source>
</evidence>
<keyword evidence="3" id="KW-0458">Lysosome</keyword>
<dbReference type="GO" id="GO:0016197">
    <property type="term" value="P:endosomal transport"/>
    <property type="evidence" value="ECO:0007669"/>
    <property type="project" value="TreeGrafter"/>
</dbReference>
<comment type="similarity">
    <text evidence="1 3">Belongs to the VPS16 family.</text>
</comment>
<dbReference type="PANTHER" id="PTHR12811:SF0">
    <property type="entry name" value="VACUOLAR PROTEIN SORTING-ASSOCIATED PROTEIN 16 HOMOLOG"/>
    <property type="match status" value="1"/>
</dbReference>
<dbReference type="PANTHER" id="PTHR12811">
    <property type="entry name" value="VACUOLAR PROTEIN SORTING VPS16"/>
    <property type="match status" value="1"/>
</dbReference>
<dbReference type="GO" id="GO:0042144">
    <property type="term" value="P:vacuole fusion, non-autophagic"/>
    <property type="evidence" value="ECO:0007669"/>
    <property type="project" value="TreeGrafter"/>
</dbReference>
<organism evidence="6 7">
    <name type="scientific">Diploscapter pachys</name>
    <dbReference type="NCBI Taxonomy" id="2018661"/>
    <lineage>
        <taxon>Eukaryota</taxon>
        <taxon>Metazoa</taxon>
        <taxon>Ecdysozoa</taxon>
        <taxon>Nematoda</taxon>
        <taxon>Chromadorea</taxon>
        <taxon>Rhabditida</taxon>
        <taxon>Rhabditina</taxon>
        <taxon>Rhabditomorpha</taxon>
        <taxon>Rhabditoidea</taxon>
        <taxon>Rhabditidae</taxon>
        <taxon>Diploscapter</taxon>
    </lineage>
</organism>
<dbReference type="InterPro" id="IPR016534">
    <property type="entry name" value="VPS16"/>
</dbReference>
<dbReference type="InterPro" id="IPR006926">
    <property type="entry name" value="Vps16_N"/>
</dbReference>
<dbReference type="AlphaFoldDB" id="A0A2A2L9D2"/>
<protein>
    <recommendedName>
        <fullName evidence="2 3">Vacuolar protein sorting-associated protein 16 homolog</fullName>
    </recommendedName>
</protein>
<dbReference type="Proteomes" id="UP000218231">
    <property type="component" value="Unassembled WGS sequence"/>
</dbReference>
<evidence type="ECO:0000256" key="1">
    <source>
        <dbReference type="ARBA" id="ARBA00009250"/>
    </source>
</evidence>
<dbReference type="InterPro" id="IPR036322">
    <property type="entry name" value="WD40_repeat_dom_sf"/>
</dbReference>
<dbReference type="PIRSF" id="PIRSF007949">
    <property type="entry name" value="VPS16"/>
    <property type="match status" value="1"/>
</dbReference>
<comment type="subcellular location">
    <subcellularLocation>
        <location evidence="3">Late endosome membrane</location>
        <topology evidence="3">Peripheral membrane protein</topology>
        <orientation evidence="3">Cytoplasmic side</orientation>
    </subcellularLocation>
    <subcellularLocation>
        <location evidence="3">Lysosome membrane</location>
        <topology evidence="3">Peripheral membrane protein</topology>
        <orientation evidence="3">Cytoplasmic side</orientation>
    </subcellularLocation>
    <text evidence="3">Cytoplasmic, peripheral membrane protein associated with late endosomes/lysosomes.</text>
</comment>
<sequence>MSALDRDRATWINIATPDSTLNDAVTLRFQRCYSLAEPIKFADPMHFAACPYSGPIAICWHSVETKNWAISIQTATGRFLKENILIPDMHSVAWTRNHQLVVLTYRGTVMIYSAVGDLLNEIPFSQNIHDVCDLRVFETYADDSGFAVLDQQGRIAVVNKVTEPVIWTISPPSKEQVTAWTIIRQDTPWVLSNGEYRHIEFRNDLELVAVYHNSGFIQIVASELTVEVHRITVANPDYSVIKLGWVGSSAVFALRRKGRDIRDRNIQFYSAASNSDGNYELLTMQNIAVESDGIKLYGGTDVTFVSIVSDAEKAVLGVVSQDDSAFLYEAAKKLDTNESHSAYENAIMVRDMPHAIRQCILCAQAAWNVEIQKTLLKVIKLLRVLNELRSKRLGIPISFEQLQTLGESNLLNRLIETSEFGEAMKIHEWLETDGPEGADRILLNWVHGILKRTAASSKTQYDSVEIKKLNDKIIAKLSQYPHVSIADAAKWAIDAKLPALARFLIKSDPDESKQVEVLLKLGDIKEALEKAAATDRPQLILQVIRHLMKIQQRSEYELTIRKIPLAQSLYQELIREDSDGRVAGRQMLALLEQASDYERQMLLHLDTASNEMNSSERLNALRRAKDASHNLGDKPLEEILSDVAAFAPGQSQRNEDQLKIREAVIAHASDPGKVAQLKQQAKLADKQVFYWTIEGLVKTGKMEQLFDMAQKKTNYGYLPFIKACMKYNKIEECNKYFAKVTGYENLVAAHVEMGNFVTAAKMAFDRRDSDTLQNIFMKSFKDKDAYEKVGRLVKSLPR</sequence>
<comment type="function">
    <text evidence="3">Plays a role in vesicle-mediated protein trafficking to lysosomal compartments including the endocytic membrane transport and autophagic pathways. Believed to act as a core component of the putative HOPS and CORVET endosomal tethering complexes.</text>
</comment>
<evidence type="ECO:0000256" key="2">
    <source>
        <dbReference type="ARBA" id="ARBA00017947"/>
    </source>
</evidence>
<dbReference type="GO" id="GO:0030897">
    <property type="term" value="C:HOPS complex"/>
    <property type="evidence" value="ECO:0007669"/>
    <property type="project" value="UniProtKB-UniRule"/>
</dbReference>
<evidence type="ECO:0000259" key="4">
    <source>
        <dbReference type="Pfam" id="PF04840"/>
    </source>
</evidence>
<evidence type="ECO:0000256" key="3">
    <source>
        <dbReference type="PIRNR" id="PIRNR007949"/>
    </source>
</evidence>
<dbReference type="SUPFAM" id="SSF50978">
    <property type="entry name" value="WD40 repeat-like"/>
    <property type="match status" value="1"/>
</dbReference>
<dbReference type="Pfam" id="PF04841">
    <property type="entry name" value="Vps16_N"/>
    <property type="match status" value="2"/>
</dbReference>
<keyword evidence="3" id="KW-0653">Protein transport</keyword>
<dbReference type="GO" id="GO:0006886">
    <property type="term" value="P:intracellular protein transport"/>
    <property type="evidence" value="ECO:0007669"/>
    <property type="project" value="InterPro"/>
</dbReference>
<feature type="domain" description="Vps16 N-terminal" evidence="5">
    <location>
        <begin position="184"/>
        <end position="378"/>
    </location>
</feature>
<evidence type="ECO:0000313" key="6">
    <source>
        <dbReference type="EMBL" id="PAV82665.1"/>
    </source>
</evidence>
<proteinExistence type="inferred from homology"/>
<dbReference type="STRING" id="2018661.A0A2A2L9D2"/>
<dbReference type="OrthoDB" id="1792at2759"/>
<keyword evidence="3" id="KW-0813">Transport</keyword>
<name>A0A2A2L9D2_9BILA</name>
<gene>
    <name evidence="6" type="ORF">WR25_05880</name>
</gene>
<reference evidence="6 7" key="1">
    <citation type="journal article" date="2017" name="Curr. Biol.">
        <title>Genome architecture and evolution of a unichromosomal asexual nematode.</title>
        <authorList>
            <person name="Fradin H."/>
            <person name="Zegar C."/>
            <person name="Gutwein M."/>
            <person name="Lucas J."/>
            <person name="Kovtun M."/>
            <person name="Corcoran D."/>
            <person name="Baugh L.R."/>
            <person name="Kiontke K."/>
            <person name="Gunsalus K."/>
            <person name="Fitch D.H."/>
            <person name="Piano F."/>
        </authorList>
    </citation>
    <scope>NUCLEOTIDE SEQUENCE [LARGE SCALE GENOMIC DNA]</scope>
    <source>
        <strain evidence="6">PF1309</strain>
    </source>
</reference>
<dbReference type="GO" id="GO:0005765">
    <property type="term" value="C:lysosomal membrane"/>
    <property type="evidence" value="ECO:0007669"/>
    <property type="project" value="UniProtKB-SubCell"/>
</dbReference>
<dbReference type="GO" id="GO:0033263">
    <property type="term" value="C:CORVET complex"/>
    <property type="evidence" value="ECO:0007669"/>
    <property type="project" value="UniProtKB-UniRule"/>
</dbReference>
<feature type="domain" description="Vps16 N-terminal" evidence="5">
    <location>
        <begin position="45"/>
        <end position="183"/>
    </location>
</feature>
<dbReference type="Pfam" id="PF04840">
    <property type="entry name" value="Vps16_C"/>
    <property type="match status" value="1"/>
</dbReference>
<dbReference type="GO" id="GO:0003779">
    <property type="term" value="F:actin binding"/>
    <property type="evidence" value="ECO:0007669"/>
    <property type="project" value="TreeGrafter"/>
</dbReference>
<dbReference type="InterPro" id="IPR006925">
    <property type="entry name" value="Vps16_C"/>
</dbReference>
<keyword evidence="3" id="KW-0472">Membrane</keyword>
<feature type="domain" description="Vps16 C-terminal" evidence="4">
    <location>
        <begin position="484"/>
        <end position="778"/>
    </location>
</feature>
<accession>A0A2A2L9D2</accession>